<protein>
    <submittedName>
        <fullName evidence="2">Uncharacterized protein</fullName>
    </submittedName>
</protein>
<gene>
    <name evidence="2" type="primary">255</name>
    <name evidence="2" type="ORF">SEA_SPARKLEGODDESS_255</name>
</gene>
<evidence type="ECO:0000313" key="2">
    <source>
        <dbReference type="EMBL" id="AXH68934.1"/>
    </source>
</evidence>
<feature type="compositionally biased region" description="Polar residues" evidence="1">
    <location>
        <begin position="28"/>
        <end position="39"/>
    </location>
</feature>
<sequence length="80" mass="8600">MAANTTAKTATPRKRAPRKPAAPKGVSLTRNTPKLRTGLNTDYTPFVRALWNMGDAADSATGGRAWYAARRDALLATLDI</sequence>
<feature type="region of interest" description="Disordered" evidence="1">
    <location>
        <begin position="1"/>
        <end position="39"/>
    </location>
</feature>
<name>A0A345MEF3_9CAUD</name>
<dbReference type="Proteomes" id="UP000259914">
    <property type="component" value="Segment"/>
</dbReference>
<evidence type="ECO:0000313" key="3">
    <source>
        <dbReference type="Proteomes" id="UP000259914"/>
    </source>
</evidence>
<accession>A0A345MEF3</accession>
<evidence type="ECO:0000256" key="1">
    <source>
        <dbReference type="SAM" id="MobiDB-lite"/>
    </source>
</evidence>
<organism evidence="2 3">
    <name type="scientific">Streptomyces phage SparkleGoddess</name>
    <dbReference type="NCBI Taxonomy" id="2283305"/>
    <lineage>
        <taxon>Viruses</taxon>
        <taxon>Duplodnaviria</taxon>
        <taxon>Heunggongvirae</taxon>
        <taxon>Uroviricota</taxon>
        <taxon>Caudoviricetes</taxon>
        <taxon>Stanwilliamsviridae</taxon>
        <taxon>Loccivirinae</taxon>
        <taxon>Gilsonvirus</taxon>
        <taxon>Gilsonvirus comrade</taxon>
    </lineage>
</organism>
<dbReference type="EMBL" id="MH590589">
    <property type="protein sequence ID" value="AXH68934.1"/>
    <property type="molecule type" value="Genomic_DNA"/>
</dbReference>
<proteinExistence type="predicted"/>
<reference evidence="2 3" key="1">
    <citation type="submission" date="2018-07" db="EMBL/GenBank/DDBJ databases">
        <authorList>
            <person name="Dixon J."/>
            <person name="Knudsen H.R."/>
            <person name="Rock W."/>
            <person name="Scott A.N."/>
            <person name="Walsdorf S.L."/>
            <person name="Layton S.R."/>
            <person name="Nayek S."/>
            <person name="Kim T."/>
            <person name="Hughes L.E."/>
            <person name="Garlena R.A."/>
            <person name="Russell D.A."/>
            <person name="Pope W.H."/>
            <person name="Jacobs-Sera D."/>
            <person name="Hatfull G.F."/>
        </authorList>
    </citation>
    <scope>NUCLEOTIDE SEQUENCE [LARGE SCALE GENOMIC DNA]</scope>
</reference>
<feature type="compositionally biased region" description="Low complexity" evidence="1">
    <location>
        <begin position="1"/>
        <end position="10"/>
    </location>
</feature>